<comment type="function">
    <text evidence="7">Possible subunit of a heme lyase.</text>
</comment>
<keyword evidence="7" id="KW-0812">Transmembrane</keyword>
<dbReference type="PANTHER" id="PTHR47870">
    <property type="entry name" value="CYTOCHROME C-TYPE BIOGENESIS PROTEIN CCMH"/>
    <property type="match status" value="1"/>
</dbReference>
<feature type="signal peptide" evidence="7">
    <location>
        <begin position="1"/>
        <end position="18"/>
    </location>
</feature>
<evidence type="ECO:0000313" key="9">
    <source>
        <dbReference type="EMBL" id="OAI11636.1"/>
    </source>
</evidence>
<dbReference type="FunFam" id="1.10.8.640:FF:000001">
    <property type="entry name" value="Cytochrome c-type biogenesis protein"/>
    <property type="match status" value="1"/>
</dbReference>
<evidence type="ECO:0000256" key="4">
    <source>
        <dbReference type="ARBA" id="ARBA00022729"/>
    </source>
</evidence>
<comment type="caution">
    <text evidence="9">The sequence shown here is derived from an EMBL/GenBank/DDBJ whole genome shotgun (WGS) entry which is preliminary data.</text>
</comment>
<accession>A0A177N120</accession>
<keyword evidence="7" id="KW-0472">Membrane</keyword>
<dbReference type="Proteomes" id="UP000077628">
    <property type="component" value="Unassembled WGS sequence"/>
</dbReference>
<evidence type="ECO:0000256" key="3">
    <source>
        <dbReference type="ARBA" id="ARBA00022723"/>
    </source>
</evidence>
<dbReference type="GO" id="GO:0046872">
    <property type="term" value="F:metal ion binding"/>
    <property type="evidence" value="ECO:0007669"/>
    <property type="project" value="UniProtKB-KW"/>
</dbReference>
<dbReference type="AlphaFoldDB" id="A0A177N120"/>
<dbReference type="PANTHER" id="PTHR47870:SF1">
    <property type="entry name" value="CYTOCHROME C-TYPE BIOGENESIS PROTEIN CCMH"/>
    <property type="match status" value="1"/>
</dbReference>
<protein>
    <recommendedName>
        <fullName evidence="7">Cytochrome c-type biogenesis protein</fullName>
    </recommendedName>
</protein>
<feature type="domain" description="CcmH/CycL/Ccl2/NrfF N-terminal" evidence="8">
    <location>
        <begin position="7"/>
        <end position="146"/>
    </location>
</feature>
<keyword evidence="3 7" id="KW-0479">Metal-binding</keyword>
<feature type="transmembrane region" description="Helical" evidence="7">
    <location>
        <begin position="102"/>
        <end position="123"/>
    </location>
</feature>
<keyword evidence="5" id="KW-0201">Cytochrome c-type biogenesis</keyword>
<evidence type="ECO:0000256" key="5">
    <source>
        <dbReference type="ARBA" id="ARBA00022748"/>
    </source>
</evidence>
<evidence type="ECO:0000256" key="7">
    <source>
        <dbReference type="RuleBase" id="RU364112"/>
    </source>
</evidence>
<name>A0A177N120_9GAMM</name>
<keyword evidence="4 7" id="KW-0732">Signal</keyword>
<dbReference type="InterPro" id="IPR038297">
    <property type="entry name" value="CcmH/CycL/NrfF/Ccl2_sf"/>
</dbReference>
<sequence>MKRAALLSLMLMASTTFAAVEYRDFSQPEQEQVYQTLISELRCLVCQNQTIADSNADLAKDLREQVYQMLRQGKSRADVVNFMTERYGDFVMYKPAFNLKTVLLWLGPALFLGGGLITVILVARRKRTGRATELDAAQKARLEKLLGEGEDA</sequence>
<dbReference type="EMBL" id="LUUK01000229">
    <property type="protein sequence ID" value="OAI11636.1"/>
    <property type="molecule type" value="Genomic_DNA"/>
</dbReference>
<evidence type="ECO:0000256" key="2">
    <source>
        <dbReference type="ARBA" id="ARBA00022617"/>
    </source>
</evidence>
<evidence type="ECO:0000256" key="1">
    <source>
        <dbReference type="ARBA" id="ARBA00010342"/>
    </source>
</evidence>
<keyword evidence="10" id="KW-1185">Reference proteome</keyword>
<dbReference type="GO" id="GO:0017004">
    <property type="term" value="P:cytochrome complex assembly"/>
    <property type="evidence" value="ECO:0007669"/>
    <property type="project" value="UniProtKB-KW"/>
</dbReference>
<dbReference type="Pfam" id="PF03918">
    <property type="entry name" value="CcmH"/>
    <property type="match status" value="1"/>
</dbReference>
<evidence type="ECO:0000313" key="10">
    <source>
        <dbReference type="Proteomes" id="UP000077628"/>
    </source>
</evidence>
<dbReference type="OrthoDB" id="9804975at2"/>
<dbReference type="RefSeq" id="WP_064031653.1">
    <property type="nucleotide sequence ID" value="NZ_LUUK01000229.1"/>
</dbReference>
<dbReference type="InterPro" id="IPR005616">
    <property type="entry name" value="CcmH/CycL/Ccl2/NrfF_N"/>
</dbReference>
<keyword evidence="2 7" id="KW-0349">Heme</keyword>
<feature type="chain" id="PRO_5011021543" description="Cytochrome c-type biogenesis protein" evidence="7">
    <location>
        <begin position="19"/>
        <end position="152"/>
    </location>
</feature>
<dbReference type="GO" id="GO:0005886">
    <property type="term" value="C:plasma membrane"/>
    <property type="evidence" value="ECO:0007669"/>
    <property type="project" value="TreeGrafter"/>
</dbReference>
<proteinExistence type="inferred from homology"/>
<dbReference type="Gene3D" id="1.10.8.640">
    <property type="entry name" value="Cytochrome C biogenesis protein"/>
    <property type="match status" value="1"/>
</dbReference>
<keyword evidence="6 7" id="KW-0408">Iron</keyword>
<dbReference type="CDD" id="cd16378">
    <property type="entry name" value="CcmH_N"/>
    <property type="match status" value="1"/>
</dbReference>
<gene>
    <name evidence="9" type="ORF">A1355_15500</name>
</gene>
<keyword evidence="7" id="KW-1133">Transmembrane helix</keyword>
<evidence type="ECO:0000259" key="8">
    <source>
        <dbReference type="Pfam" id="PF03918"/>
    </source>
</evidence>
<dbReference type="STRING" id="702114.A1355_15500"/>
<evidence type="ECO:0000256" key="6">
    <source>
        <dbReference type="ARBA" id="ARBA00023004"/>
    </source>
</evidence>
<organism evidence="9 10">
    <name type="scientific">Methylomonas koyamae</name>
    <dbReference type="NCBI Taxonomy" id="702114"/>
    <lineage>
        <taxon>Bacteria</taxon>
        <taxon>Pseudomonadati</taxon>
        <taxon>Pseudomonadota</taxon>
        <taxon>Gammaproteobacteria</taxon>
        <taxon>Methylococcales</taxon>
        <taxon>Methylococcaceae</taxon>
        <taxon>Methylomonas</taxon>
    </lineage>
</organism>
<comment type="similarity">
    <text evidence="1 7">Belongs to the CcmH/CycL/Ccl2/NrfF family.</text>
</comment>
<dbReference type="InterPro" id="IPR051263">
    <property type="entry name" value="C-type_cytochrome_biogenesis"/>
</dbReference>
<reference evidence="10" key="1">
    <citation type="submission" date="2016-03" db="EMBL/GenBank/DDBJ databases">
        <authorList>
            <person name="Heylen K."/>
            <person name="De Vos P."/>
            <person name="Vekeman B."/>
        </authorList>
    </citation>
    <scope>NUCLEOTIDE SEQUENCE [LARGE SCALE GENOMIC DNA]</scope>
    <source>
        <strain evidence="10">R-45383</strain>
    </source>
</reference>